<dbReference type="Proteomes" id="UP001491310">
    <property type="component" value="Unassembled WGS sequence"/>
</dbReference>
<feature type="region of interest" description="Disordered" evidence="1">
    <location>
        <begin position="19"/>
        <end position="166"/>
    </location>
</feature>
<feature type="transmembrane region" description="Helical" evidence="2">
    <location>
        <begin position="764"/>
        <end position="785"/>
    </location>
</feature>
<feature type="region of interest" description="Disordered" evidence="1">
    <location>
        <begin position="196"/>
        <end position="277"/>
    </location>
</feature>
<evidence type="ECO:0000256" key="1">
    <source>
        <dbReference type="SAM" id="MobiDB-lite"/>
    </source>
</evidence>
<feature type="compositionally biased region" description="Basic residues" evidence="1">
    <location>
        <begin position="889"/>
        <end position="898"/>
    </location>
</feature>
<comment type="caution">
    <text evidence="3">The sequence shown here is derived from an EMBL/GenBank/DDBJ whole genome shotgun (WGS) entry which is preliminary data.</text>
</comment>
<feature type="compositionally biased region" description="Basic and acidic residues" evidence="1">
    <location>
        <begin position="114"/>
        <end position="128"/>
    </location>
</feature>
<feature type="compositionally biased region" description="Basic and acidic residues" evidence="1">
    <location>
        <begin position="148"/>
        <end position="158"/>
    </location>
</feature>
<protein>
    <submittedName>
        <fullName evidence="3">Uncharacterized protein</fullName>
    </submittedName>
</protein>
<evidence type="ECO:0000313" key="4">
    <source>
        <dbReference type="Proteomes" id="UP001491310"/>
    </source>
</evidence>
<evidence type="ECO:0000313" key="3">
    <source>
        <dbReference type="EMBL" id="KAK9918286.1"/>
    </source>
</evidence>
<accession>A0ABR2Z388</accession>
<keyword evidence="2" id="KW-0472">Membrane</keyword>
<proteinExistence type="predicted"/>
<feature type="region of interest" description="Disordered" evidence="1">
    <location>
        <begin position="634"/>
        <end position="733"/>
    </location>
</feature>
<evidence type="ECO:0000256" key="2">
    <source>
        <dbReference type="SAM" id="Phobius"/>
    </source>
</evidence>
<feature type="compositionally biased region" description="Low complexity" evidence="1">
    <location>
        <begin position="76"/>
        <end position="88"/>
    </location>
</feature>
<gene>
    <name evidence="3" type="ORF">WJX75_002838</name>
</gene>
<organism evidence="3 4">
    <name type="scientific">Coccomyxa subellipsoidea</name>
    <dbReference type="NCBI Taxonomy" id="248742"/>
    <lineage>
        <taxon>Eukaryota</taxon>
        <taxon>Viridiplantae</taxon>
        <taxon>Chlorophyta</taxon>
        <taxon>core chlorophytes</taxon>
        <taxon>Trebouxiophyceae</taxon>
        <taxon>Trebouxiophyceae incertae sedis</taxon>
        <taxon>Coccomyxaceae</taxon>
        <taxon>Coccomyxa</taxon>
    </lineage>
</organism>
<feature type="compositionally biased region" description="Low complexity" evidence="1">
    <location>
        <begin position="799"/>
        <end position="814"/>
    </location>
</feature>
<sequence length="898" mass="94738">METQQTLVLQENLLASNGEIFPTKGLPTSKTALPEPSNIKSDLTRLGVSDENSSPNDNRFRETTPDNPFAIGLLKSSSESPYSPHSNPFGKRPSQRTPGALAFVRRLSDLNTPEGDKKSGTMRPEHEPWQPSPEVSAEDVQSSWDAVGRMEEMVDERQGNAGQSPLPKLPNLAAVQEASHLAELAESELAVTWTGTRVKTEESPSSWRKRVSNPTFHGTPSPTSSRASSASEPLLNAAGYSGSVRAPRRDSTGGGSPAAVDSGVSSPFRTPHGVVPVSPPTEDALRSSAELFPRSFRIQRSGSTDSLASLLSMTSDITTRESSFEAAREATALETILEPGETPERGRDDRTYFNRANLGNPAQLVLGDALPGPQPETPRAQVLRVEGAFASPIEVQAAQGPGVEPLLTLDPAGAPQAHASTAAAWLQRQGAATPYAQLRQPSSLTPVIRKAQAAHAEASTRELRGRSKGPALLWSSALLLLQLLLILSPFVLILCAPALLPALPRLGSHPTTSSKAASLSSAATFPGVPAGRAAGRAWWAKPWTSIVGMFGGGNASKARSGPVETAADFFHRLFRQEIPQSTHAFFGLLPRASSTVPTPHLDKLLLRAADWWSGLFGRLRPTAAAMKLLRKLPPPRATPVKAGLKPAADERKTSAQRSLERAQELKPKVSASTPAANVAAPPPPQAEPKQVKPQTPLAAAPKQDPPASHPAQQPAKAVTPPQSQSPVNTQPTAQQKGLLLRARALWPHNFPSLPRALQAHGQGITAAAASATLLGILAALLALVVRGAPDQQEPLDGVPAPATPAASIPAAVAPGHEAPRTSRRGRRAAAEEGPMSPRRAQRQQVPAASMPQPATPRPTAGRAARTAPVSAGLAPEMLTSTADTPALRTRARTRRAAN</sequence>
<name>A0ABR2Z388_9CHLO</name>
<feature type="region of interest" description="Disordered" evidence="1">
    <location>
        <begin position="791"/>
        <end position="898"/>
    </location>
</feature>
<feature type="compositionally biased region" description="Basic and acidic residues" evidence="1">
    <location>
        <begin position="647"/>
        <end position="667"/>
    </location>
</feature>
<feature type="compositionally biased region" description="Low complexity" evidence="1">
    <location>
        <begin position="857"/>
        <end position="868"/>
    </location>
</feature>
<dbReference type="EMBL" id="JALJOT010000001">
    <property type="protein sequence ID" value="KAK9918286.1"/>
    <property type="molecule type" value="Genomic_DNA"/>
</dbReference>
<feature type="compositionally biased region" description="Low complexity" evidence="1">
    <location>
        <begin position="219"/>
        <end position="231"/>
    </location>
</feature>
<keyword evidence="2" id="KW-0812">Transmembrane</keyword>
<keyword evidence="4" id="KW-1185">Reference proteome</keyword>
<reference evidence="3 4" key="1">
    <citation type="journal article" date="2024" name="Nat. Commun.">
        <title>Phylogenomics reveals the evolutionary origins of lichenization in chlorophyte algae.</title>
        <authorList>
            <person name="Puginier C."/>
            <person name="Libourel C."/>
            <person name="Otte J."/>
            <person name="Skaloud P."/>
            <person name="Haon M."/>
            <person name="Grisel S."/>
            <person name="Petersen M."/>
            <person name="Berrin J.G."/>
            <person name="Delaux P.M."/>
            <person name="Dal Grande F."/>
            <person name="Keller J."/>
        </authorList>
    </citation>
    <scope>NUCLEOTIDE SEQUENCE [LARGE SCALE GENOMIC DNA]</scope>
    <source>
        <strain evidence="3 4">SAG 216-7</strain>
    </source>
</reference>
<feature type="compositionally biased region" description="Polar residues" evidence="1">
    <location>
        <begin position="720"/>
        <end position="733"/>
    </location>
</feature>
<keyword evidence="2" id="KW-1133">Transmembrane helix</keyword>